<gene>
    <name evidence="3" type="ORF">JCM19237_3458</name>
</gene>
<dbReference type="EC" id="4.1.1.19" evidence="3"/>
<evidence type="ECO:0000256" key="1">
    <source>
        <dbReference type="ARBA" id="ARBA00001933"/>
    </source>
</evidence>
<dbReference type="PANTHER" id="PTHR43295:SF9">
    <property type="entry name" value="BIOSYNTHETIC ARGININE DECARBOXYLASE"/>
    <property type="match status" value="1"/>
</dbReference>
<dbReference type="GO" id="GO:0008295">
    <property type="term" value="P:spermidine biosynthetic process"/>
    <property type="evidence" value="ECO:0007669"/>
    <property type="project" value="InterPro"/>
</dbReference>
<dbReference type="Proteomes" id="UP000029227">
    <property type="component" value="Unassembled WGS sequence"/>
</dbReference>
<dbReference type="PANTHER" id="PTHR43295">
    <property type="entry name" value="ARGININE DECARBOXYLASE"/>
    <property type="match status" value="1"/>
</dbReference>
<protein>
    <submittedName>
        <fullName evidence="3">Biosynthetic arginine decarboxylase</fullName>
        <ecNumber evidence="3">4.1.1.19</ecNumber>
    </submittedName>
</protein>
<dbReference type="InterPro" id="IPR002985">
    <property type="entry name" value="Arg_decrbxlase"/>
</dbReference>
<dbReference type="eggNOG" id="COG1166">
    <property type="taxonomic scope" value="Bacteria"/>
</dbReference>
<keyword evidence="3" id="KW-0456">Lyase</keyword>
<dbReference type="Gene3D" id="2.40.37.10">
    <property type="entry name" value="Lyase, Ornithine Decarboxylase, Chain A, domain 1"/>
    <property type="match status" value="1"/>
</dbReference>
<reference evidence="3 4" key="1">
    <citation type="journal article" date="2014" name="Genome Announc.">
        <title>Draft Genome Sequences of Two Vibrionaceae Species, Vibrio ponticus C121 and Photobacterium aphoticum C119, Isolated as Coral Reef Microbiota.</title>
        <authorList>
            <person name="Al-saari N."/>
            <person name="Meirelles P.M."/>
            <person name="Mino S."/>
            <person name="Suda W."/>
            <person name="Oshima K."/>
            <person name="Hattori M."/>
            <person name="Ohkuma M."/>
            <person name="Thompson F.L."/>
            <person name="Gomez-Gil B."/>
            <person name="Sawabe T."/>
            <person name="Sawabe T."/>
        </authorList>
    </citation>
    <scope>NUCLEOTIDE SEQUENCE [LARGE SCALE GENOMIC DNA]</scope>
    <source>
        <strain evidence="3 4">JCM 19237</strain>
    </source>
</reference>
<evidence type="ECO:0000313" key="3">
    <source>
        <dbReference type="EMBL" id="GAL05075.1"/>
    </source>
</evidence>
<evidence type="ECO:0000256" key="2">
    <source>
        <dbReference type="ARBA" id="ARBA00022898"/>
    </source>
</evidence>
<dbReference type="EMBL" id="BBMN01000006">
    <property type="protein sequence ID" value="GAL05075.1"/>
    <property type="molecule type" value="Genomic_DNA"/>
</dbReference>
<comment type="cofactor">
    <cofactor evidence="1">
        <name>pyridoxal 5'-phosphate</name>
        <dbReference type="ChEBI" id="CHEBI:597326"/>
    </cofactor>
</comment>
<name>A0A090QPJ4_9GAMM</name>
<dbReference type="AlphaFoldDB" id="A0A090QPJ4"/>
<dbReference type="InterPro" id="IPR009006">
    <property type="entry name" value="Ala_racemase/Decarboxylase_C"/>
</dbReference>
<dbReference type="STRING" id="754436.JCM19237_3458"/>
<comment type="caution">
    <text evidence="3">The sequence shown here is derived from an EMBL/GenBank/DDBJ whole genome shotgun (WGS) entry which is preliminary data.</text>
</comment>
<proteinExistence type="predicted"/>
<dbReference type="GO" id="GO:0033388">
    <property type="term" value="P:putrescine biosynthetic process from arginine"/>
    <property type="evidence" value="ECO:0007669"/>
    <property type="project" value="TreeGrafter"/>
</dbReference>
<sequence length="74" mass="8287">MSDWSINDARDVYNTPYWGQGYFDINPQGEVVVKPDNVNPNHTIALSQLADELIAKGASLPVLVRFPDILHHRG</sequence>
<evidence type="ECO:0000313" key="4">
    <source>
        <dbReference type="Proteomes" id="UP000029227"/>
    </source>
</evidence>
<accession>A0A090QPJ4</accession>
<organism evidence="3 4">
    <name type="scientific">Photobacterium aphoticum</name>
    <dbReference type="NCBI Taxonomy" id="754436"/>
    <lineage>
        <taxon>Bacteria</taxon>
        <taxon>Pseudomonadati</taxon>
        <taxon>Pseudomonadota</taxon>
        <taxon>Gammaproteobacteria</taxon>
        <taxon>Vibrionales</taxon>
        <taxon>Vibrionaceae</taxon>
        <taxon>Photobacterium</taxon>
    </lineage>
</organism>
<dbReference type="GO" id="GO:0008792">
    <property type="term" value="F:arginine decarboxylase activity"/>
    <property type="evidence" value="ECO:0007669"/>
    <property type="project" value="UniProtKB-EC"/>
</dbReference>
<dbReference type="GO" id="GO:0006527">
    <property type="term" value="P:L-arginine catabolic process"/>
    <property type="evidence" value="ECO:0007669"/>
    <property type="project" value="InterPro"/>
</dbReference>
<keyword evidence="2" id="KW-0663">Pyridoxal phosphate</keyword>